<gene>
    <name evidence="6" type="ORF">CU098_005807</name>
</gene>
<keyword evidence="2" id="KW-0963">Cytoplasm</keyword>
<dbReference type="InterPro" id="IPR012943">
    <property type="entry name" value="Cnn_1N"/>
</dbReference>
<name>A0A367KYD6_RHIST</name>
<feature type="compositionally biased region" description="Low complexity" evidence="4">
    <location>
        <begin position="189"/>
        <end position="202"/>
    </location>
</feature>
<evidence type="ECO:0000256" key="4">
    <source>
        <dbReference type="SAM" id="MobiDB-lite"/>
    </source>
</evidence>
<evidence type="ECO:0000256" key="2">
    <source>
        <dbReference type="ARBA" id="ARBA00022490"/>
    </source>
</evidence>
<evidence type="ECO:0000256" key="1">
    <source>
        <dbReference type="ARBA" id="ARBA00004496"/>
    </source>
</evidence>
<dbReference type="GO" id="GO:0005737">
    <property type="term" value="C:cytoplasm"/>
    <property type="evidence" value="ECO:0007669"/>
    <property type="project" value="UniProtKB-SubCell"/>
</dbReference>
<feature type="region of interest" description="Disordered" evidence="4">
    <location>
        <begin position="1"/>
        <end position="53"/>
    </location>
</feature>
<evidence type="ECO:0000256" key="3">
    <source>
        <dbReference type="SAM" id="Coils"/>
    </source>
</evidence>
<sequence length="721" mass="85121">MSRFEDEMSTTNVSLLEEDKQPLPRTLNTSPSSISGSKKPAQENSESSQNKMTSKDYAKLGSLALKHQENTIDGLRKENFDLRLSLYFYEQRLSDMSPDNLDNVLKENVNLKVTIQTLSQELKKYKNVILELNQAVEILQNKPCPKIHGMSSEEQEEFERAKADAEVLHEENDKLSKMMADLSAENVKLRSTLRTRNTTSNTDHSSTGSVSSDRQQQNSEEMAELYRKLRQTKLKNEELQRIIQQQNAANRMYSGVDRDSLSGKNIKLSRQLEEELQMERQRNNRLMDELEEKSQQIQELQLELEQRTRSLQETKQQLRDKNIEYDQLSEQFEDLRVNNDNMDTLIENIRQLQDENDELVNEIQDREQEIEALEAEVEKLLSYLEKKEEEREILKNELQSANESHDTDIEAFEEHLAKTQEELDKKDQENKELMLELDELIQKSNHSKKKFEEELEKQYNEYNELVVAIRDRDVTMATLRGNFEAKTDTIQREKELLREEMEELKEQFHEVYDQLKEKERYIAELISSIDNREDSEVSFLMSEKIEENNKKWMERLESMEKEYQDKLKREQRKTNEQFSIRDNAYRALQQKLVSANQKNSLLNTLLDKTKRPSESSNDKQDKYSVLARLNNELRKELEDRDRNLEVEKKKSQELVTLYQQQKESIYSLQKQLERKETQLTNSLLARDTLKEKGEYMENILYEQATGGHSFRERSGSAMSSF</sequence>
<feature type="coiled-coil region" evidence="3">
    <location>
        <begin position="222"/>
        <end position="576"/>
    </location>
</feature>
<dbReference type="STRING" id="4846.A0A367KYD6"/>
<feature type="region of interest" description="Disordered" evidence="4">
    <location>
        <begin position="187"/>
        <end position="221"/>
    </location>
</feature>
<dbReference type="OrthoDB" id="10255000at2759"/>
<feature type="coiled-coil region" evidence="3">
    <location>
        <begin position="630"/>
        <end position="678"/>
    </location>
</feature>
<dbReference type="Gene3D" id="1.10.287.1490">
    <property type="match status" value="1"/>
</dbReference>
<evidence type="ECO:0000313" key="6">
    <source>
        <dbReference type="EMBL" id="RCI07147.1"/>
    </source>
</evidence>
<dbReference type="EMBL" id="PJQM01000026">
    <property type="protein sequence ID" value="RCI07147.1"/>
    <property type="molecule type" value="Genomic_DNA"/>
</dbReference>
<feature type="domain" description="Centrosomin N-terminal motif 1" evidence="5">
    <location>
        <begin position="65"/>
        <end position="137"/>
    </location>
</feature>
<dbReference type="Pfam" id="PF07989">
    <property type="entry name" value="Cnn_1N"/>
    <property type="match status" value="1"/>
</dbReference>
<dbReference type="GO" id="GO:0005815">
    <property type="term" value="C:microtubule organizing center"/>
    <property type="evidence" value="ECO:0007669"/>
    <property type="project" value="InterPro"/>
</dbReference>
<organism evidence="6 7">
    <name type="scientific">Rhizopus stolonifer</name>
    <name type="common">Rhizopus nigricans</name>
    <dbReference type="NCBI Taxonomy" id="4846"/>
    <lineage>
        <taxon>Eukaryota</taxon>
        <taxon>Fungi</taxon>
        <taxon>Fungi incertae sedis</taxon>
        <taxon>Mucoromycota</taxon>
        <taxon>Mucoromycotina</taxon>
        <taxon>Mucoromycetes</taxon>
        <taxon>Mucorales</taxon>
        <taxon>Mucorineae</taxon>
        <taxon>Rhizopodaceae</taxon>
        <taxon>Rhizopus</taxon>
    </lineage>
</organism>
<keyword evidence="3" id="KW-0175">Coiled coil</keyword>
<accession>A0A367KYD6</accession>
<evidence type="ECO:0000313" key="7">
    <source>
        <dbReference type="Proteomes" id="UP000253551"/>
    </source>
</evidence>
<feature type="compositionally biased region" description="Polar residues" evidence="4">
    <location>
        <begin position="26"/>
        <end position="52"/>
    </location>
</feature>
<protein>
    <recommendedName>
        <fullName evidence="5">Centrosomin N-terminal motif 1 domain-containing protein</fullName>
    </recommendedName>
</protein>
<proteinExistence type="predicted"/>
<feature type="compositionally biased region" description="Polar residues" evidence="4">
    <location>
        <begin position="203"/>
        <end position="220"/>
    </location>
</feature>
<evidence type="ECO:0000259" key="5">
    <source>
        <dbReference type="Pfam" id="PF07989"/>
    </source>
</evidence>
<keyword evidence="7" id="KW-1185">Reference proteome</keyword>
<reference evidence="6 7" key="1">
    <citation type="journal article" date="2018" name="G3 (Bethesda)">
        <title>Phylogenetic and Phylogenomic Definition of Rhizopus Species.</title>
        <authorList>
            <person name="Gryganskyi A.P."/>
            <person name="Golan J."/>
            <person name="Dolatabadi S."/>
            <person name="Mondo S."/>
            <person name="Robb S."/>
            <person name="Idnurm A."/>
            <person name="Muszewska A."/>
            <person name="Steczkiewicz K."/>
            <person name="Masonjones S."/>
            <person name="Liao H.L."/>
            <person name="Gajdeczka M.T."/>
            <person name="Anike F."/>
            <person name="Vuek A."/>
            <person name="Anishchenko I.M."/>
            <person name="Voigt K."/>
            <person name="de Hoog G.S."/>
            <person name="Smith M.E."/>
            <person name="Heitman J."/>
            <person name="Vilgalys R."/>
            <person name="Stajich J.E."/>
        </authorList>
    </citation>
    <scope>NUCLEOTIDE SEQUENCE [LARGE SCALE GENOMIC DNA]</scope>
    <source>
        <strain evidence="6 7">LSU 92-RS-03</strain>
    </source>
</reference>
<dbReference type="AlphaFoldDB" id="A0A367KYD6"/>
<comment type="subcellular location">
    <subcellularLocation>
        <location evidence="1">Cytoplasm</location>
    </subcellularLocation>
</comment>
<comment type="caution">
    <text evidence="6">The sequence shown here is derived from an EMBL/GenBank/DDBJ whole genome shotgun (WGS) entry which is preliminary data.</text>
</comment>
<dbReference type="Proteomes" id="UP000253551">
    <property type="component" value="Unassembled WGS sequence"/>
</dbReference>